<dbReference type="Gene3D" id="1.10.1130.10">
    <property type="entry name" value="Flavocytochrome C3, Chain A"/>
    <property type="match status" value="1"/>
</dbReference>
<sequence>MLLALGAQGPAPLAAAPPAVARHDSAMHQGVASCGSTTCHGRQEATGPRVRQNELMVWQDPTSLTGTHSRAWAVLTGRRSQDIARTLGIGDPQASSECIACHGDPAQGRGPRFLQSDGVGCEACHGGSGGGSVNWLASHAAVGASHADNVARGLWPINEPGVRASVCLDCHYGSAKPGQFVTHRIMAAGHPRIAFELDLFTSLQSHHDEDSDYAARKGIQPGIKIWAVGQAMAVSRALKLYPPRAAGNFPEFYFFDCRSCHRTFSDDLTVGVAGRTNPARPIPPGNVVWNDESLIMLAAAAKVAAPALAGELDARTRSFHTALGGDRAGALKAASALAATADKLAASFEAARFDERQTFAMLDAVLQGDAARLTDYQGGAQAVMAADTLIASLVKDRRITPAQAAAMRPALDRAYAAARDANAYEPAALRSALAGVAGQVRALQ</sequence>
<evidence type="ECO:0000313" key="2">
    <source>
        <dbReference type="EMBL" id="MBB6226181.1"/>
    </source>
</evidence>
<dbReference type="Proteomes" id="UP000538147">
    <property type="component" value="Unassembled WGS sequence"/>
</dbReference>
<evidence type="ECO:0000313" key="3">
    <source>
        <dbReference type="Proteomes" id="UP000538147"/>
    </source>
</evidence>
<dbReference type="AlphaFoldDB" id="A0A841L411"/>
<comment type="caution">
    <text evidence="2">The sequence shown here is derived from an EMBL/GenBank/DDBJ whole genome shotgun (WGS) entry which is preliminary data.</text>
</comment>
<dbReference type="InterPro" id="IPR023155">
    <property type="entry name" value="Cyt_c-552/4"/>
</dbReference>
<name>A0A841L411_9SPHN</name>
<reference evidence="2 3" key="1">
    <citation type="submission" date="2020-08" db="EMBL/GenBank/DDBJ databases">
        <title>Genomic Encyclopedia of Type Strains, Phase IV (KMG-IV): sequencing the most valuable type-strain genomes for metagenomic binning, comparative biology and taxonomic classification.</title>
        <authorList>
            <person name="Goeker M."/>
        </authorList>
    </citation>
    <scope>NUCLEOTIDE SEQUENCE [LARGE SCALE GENOMIC DNA]</scope>
    <source>
        <strain evidence="2 3">DSM 102189</strain>
    </source>
</reference>
<dbReference type="Pfam" id="PF13435">
    <property type="entry name" value="Cytochrome_C554"/>
    <property type="match status" value="1"/>
</dbReference>
<dbReference type="RefSeq" id="WP_243452569.1">
    <property type="nucleotide sequence ID" value="NZ_JACIIV010000002.1"/>
</dbReference>
<accession>A0A841L411</accession>
<gene>
    <name evidence="2" type="ORF">FHS79_000334</name>
</gene>
<keyword evidence="3" id="KW-1185">Reference proteome</keyword>
<evidence type="ECO:0000259" key="1">
    <source>
        <dbReference type="Pfam" id="PF13435"/>
    </source>
</evidence>
<organism evidence="2 3">
    <name type="scientific">Polymorphobacter multimanifer</name>
    <dbReference type="NCBI Taxonomy" id="1070431"/>
    <lineage>
        <taxon>Bacteria</taxon>
        <taxon>Pseudomonadati</taxon>
        <taxon>Pseudomonadota</taxon>
        <taxon>Alphaproteobacteria</taxon>
        <taxon>Sphingomonadales</taxon>
        <taxon>Sphingosinicellaceae</taxon>
        <taxon>Polymorphobacter</taxon>
    </lineage>
</organism>
<dbReference type="EMBL" id="JACIIV010000002">
    <property type="protein sequence ID" value="MBB6226181.1"/>
    <property type="molecule type" value="Genomic_DNA"/>
</dbReference>
<feature type="domain" description="Cytochrome c-552/4" evidence="1">
    <location>
        <begin position="66"/>
        <end position="126"/>
    </location>
</feature>
<protein>
    <recommendedName>
        <fullName evidence="1">Cytochrome c-552/4 domain-containing protein</fullName>
    </recommendedName>
</protein>
<proteinExistence type="predicted"/>
<dbReference type="InterPro" id="IPR036280">
    <property type="entry name" value="Multihaem_cyt_sf"/>
</dbReference>
<dbReference type="SUPFAM" id="SSF48695">
    <property type="entry name" value="Multiheme cytochromes"/>
    <property type="match status" value="1"/>
</dbReference>